<accession>A0A0J8FTR5</accession>
<evidence type="ECO:0000313" key="2">
    <source>
        <dbReference type="EMBL" id="KMT53650.1"/>
    </source>
</evidence>
<dbReference type="PATRIC" id="fig|1674920.3.peg.2382"/>
<gene>
    <name evidence="2" type="ORF">ACR52_19945</name>
</gene>
<reference evidence="2 3" key="1">
    <citation type="submission" date="2015-06" db="EMBL/GenBank/DDBJ databases">
        <title>Draft genome sequence of an Antarctic Pseudomonas sp. strain KG01 with full potential for biotechnological applications.</title>
        <authorList>
            <person name="Pavlov M.S."/>
            <person name="Lira F."/>
            <person name="Martinez J.L."/>
            <person name="Marshall S.H."/>
        </authorList>
    </citation>
    <scope>NUCLEOTIDE SEQUENCE [LARGE SCALE GENOMIC DNA]</scope>
    <source>
        <strain evidence="2 3">KG01</strain>
    </source>
</reference>
<name>A0A0J8FTR5_9PSED</name>
<keyword evidence="1" id="KW-0812">Transmembrane</keyword>
<comment type="caution">
    <text evidence="2">The sequence shown here is derived from an EMBL/GenBank/DDBJ whole genome shotgun (WGS) entry which is preliminary data.</text>
</comment>
<evidence type="ECO:0000313" key="3">
    <source>
        <dbReference type="Proteomes" id="UP000037551"/>
    </source>
</evidence>
<evidence type="ECO:0000256" key="1">
    <source>
        <dbReference type="SAM" id="Phobius"/>
    </source>
</evidence>
<keyword evidence="3" id="KW-1185">Reference proteome</keyword>
<keyword evidence="1" id="KW-0472">Membrane</keyword>
<dbReference type="OrthoDB" id="6920944at2"/>
<protein>
    <submittedName>
        <fullName evidence="2">Uncharacterized protein</fullName>
    </submittedName>
</protein>
<dbReference type="RefSeq" id="WP_048728369.1">
    <property type="nucleotide sequence ID" value="NZ_LFMW01000013.1"/>
</dbReference>
<dbReference type="AlphaFoldDB" id="A0A0J8FTR5"/>
<feature type="transmembrane region" description="Helical" evidence="1">
    <location>
        <begin position="21"/>
        <end position="36"/>
    </location>
</feature>
<organism evidence="2 3">
    <name type="scientific">Pseudomonas fildesensis</name>
    <dbReference type="NCBI Taxonomy" id="1674920"/>
    <lineage>
        <taxon>Bacteria</taxon>
        <taxon>Pseudomonadati</taxon>
        <taxon>Pseudomonadota</taxon>
        <taxon>Gammaproteobacteria</taxon>
        <taxon>Pseudomonadales</taxon>
        <taxon>Pseudomonadaceae</taxon>
        <taxon>Pseudomonas</taxon>
    </lineage>
</organism>
<dbReference type="EMBL" id="LFMW01000013">
    <property type="protein sequence ID" value="KMT53650.1"/>
    <property type="molecule type" value="Genomic_DNA"/>
</dbReference>
<sequence length="64" mass="7496">MASKKLEAFLEWFTPKRRRRTGGALLMVWVVGLIVYPSSQWVYVMIPGVIIFFNAWPTDAHEKR</sequence>
<keyword evidence="1" id="KW-1133">Transmembrane helix</keyword>
<dbReference type="STRING" id="1674920.ACR52_19945"/>
<dbReference type="Proteomes" id="UP000037551">
    <property type="component" value="Unassembled WGS sequence"/>
</dbReference>
<proteinExistence type="predicted"/>